<name>M0M484_9EURY</name>
<dbReference type="SUPFAM" id="SSF51556">
    <property type="entry name" value="Metallo-dependent hydrolases"/>
    <property type="match status" value="1"/>
</dbReference>
<dbReference type="Proteomes" id="UP000011566">
    <property type="component" value="Unassembled WGS sequence"/>
</dbReference>
<dbReference type="InterPro" id="IPR011589">
    <property type="entry name" value="UCP004961"/>
</dbReference>
<comment type="caution">
    <text evidence="1">The sequence shown here is derived from an EMBL/GenBank/DDBJ whole genome shotgun (WGS) entry which is preliminary data.</text>
</comment>
<dbReference type="InterPro" id="IPR001130">
    <property type="entry name" value="TatD-like"/>
</dbReference>
<evidence type="ECO:0000313" key="1">
    <source>
        <dbReference type="EMBL" id="EMA39185.1"/>
    </source>
</evidence>
<organism evidence="1 2">
    <name type="scientific">Halococcus hamelinensis 100A6</name>
    <dbReference type="NCBI Taxonomy" id="1132509"/>
    <lineage>
        <taxon>Archaea</taxon>
        <taxon>Methanobacteriati</taxon>
        <taxon>Methanobacteriota</taxon>
        <taxon>Stenosarchaea group</taxon>
        <taxon>Halobacteria</taxon>
        <taxon>Halobacteriales</taxon>
        <taxon>Halococcaceae</taxon>
        <taxon>Halococcus</taxon>
    </lineage>
</organism>
<dbReference type="PANTHER" id="PTHR42206">
    <property type="entry name" value="METAL-DEPENDENT HYDROLASE-RELATED"/>
    <property type="match status" value="1"/>
</dbReference>
<keyword evidence="2" id="KW-1185">Reference proteome</keyword>
<dbReference type="Pfam" id="PF01026">
    <property type="entry name" value="TatD_DNase"/>
    <property type="match status" value="1"/>
</dbReference>
<dbReference type="PATRIC" id="fig|1132509.6.peg.1518"/>
<dbReference type="AlphaFoldDB" id="M0M484"/>
<dbReference type="eggNOG" id="arCOG00893">
    <property type="taxonomic scope" value="Archaea"/>
</dbReference>
<dbReference type="PANTHER" id="PTHR42206:SF1">
    <property type="entry name" value="METAL-DEPENDENT HYDROLASE"/>
    <property type="match status" value="1"/>
</dbReference>
<dbReference type="InterPro" id="IPR032466">
    <property type="entry name" value="Metal_Hydrolase"/>
</dbReference>
<evidence type="ECO:0000313" key="2">
    <source>
        <dbReference type="Proteomes" id="UP000011566"/>
    </source>
</evidence>
<dbReference type="EMBL" id="AOMB01000020">
    <property type="protein sequence ID" value="EMA39185.1"/>
    <property type="molecule type" value="Genomic_DNA"/>
</dbReference>
<dbReference type="Gene3D" id="3.20.20.140">
    <property type="entry name" value="Metal-dependent hydrolases"/>
    <property type="match status" value="1"/>
</dbReference>
<proteinExistence type="predicted"/>
<accession>M0M484</accession>
<dbReference type="GO" id="GO:0016788">
    <property type="term" value="F:hydrolase activity, acting on ester bonds"/>
    <property type="evidence" value="ECO:0007669"/>
    <property type="project" value="InterPro"/>
</dbReference>
<gene>
    <name evidence="1" type="ORF">C447_06703</name>
</gene>
<sequence length="291" mass="31382">MKENRLLRAVGGIRMNLDTPVLDNHLHLDPDHGQGLDAVADFANVGGTHLLVVNKPSWTLGVEVEDADDFRVAFETTIDVVAEATEVLDGRAWPVLGVHPGLVTHLTDRGFSPEAAGELMRSGLDVAAEYVSSGAALALKSGRPHYEVGDEVWEASNAALRHALALGAEHDCAVQLHTEATDDLTEVAEWAEERGLPAHRVVKHYAGGRLAGPTPSVMSEKDRLETAAEAGEPFLMETDFIDDPDRPGAVLGPKTVPRRVRWLLENGHDEAVRRAHVETPAQVYGIDTDSG</sequence>
<protein>
    <submittedName>
        <fullName evidence="1">TatD-related deoxyribonuclease</fullName>
    </submittedName>
</protein>
<reference evidence="1 2" key="1">
    <citation type="journal article" date="2014" name="PLoS Genet.">
        <title>Phylogenetically driven sequencing of extremely halophilic archaea reveals strategies for static and dynamic osmo-response.</title>
        <authorList>
            <person name="Becker E.A."/>
            <person name="Seitzer P.M."/>
            <person name="Tritt A."/>
            <person name="Larsen D."/>
            <person name="Krusor M."/>
            <person name="Yao A.I."/>
            <person name="Wu D."/>
            <person name="Madern D."/>
            <person name="Eisen J.A."/>
            <person name="Darling A.E."/>
            <person name="Facciotti M.T."/>
        </authorList>
    </citation>
    <scope>NUCLEOTIDE SEQUENCE [LARGE SCALE GENOMIC DNA]</scope>
    <source>
        <strain evidence="1 2">100A6</strain>
    </source>
</reference>
<dbReference type="PIRSF" id="PIRSF004961">
    <property type="entry name" value="UCP004961_TatD"/>
    <property type="match status" value="1"/>
</dbReference>